<dbReference type="InterPro" id="IPR009057">
    <property type="entry name" value="Homeodomain-like_sf"/>
</dbReference>
<dbReference type="PRINTS" id="PR00455">
    <property type="entry name" value="HTHTETR"/>
</dbReference>
<dbReference type="Gene3D" id="1.10.357.10">
    <property type="entry name" value="Tetracycline Repressor, domain 2"/>
    <property type="match status" value="1"/>
</dbReference>
<keyword evidence="1 2" id="KW-0238">DNA-binding</keyword>
<evidence type="ECO:0000259" key="3">
    <source>
        <dbReference type="PROSITE" id="PS50977"/>
    </source>
</evidence>
<name>A0ABV6RVL2_9GAMM</name>
<dbReference type="SUPFAM" id="SSF46689">
    <property type="entry name" value="Homeodomain-like"/>
    <property type="match status" value="1"/>
</dbReference>
<sequence>MMPPRKPTTERATGPGRPKDLTKRAAILESATRMFLQHGFERVSMDEIAADAGVSKLTVYSHFDDKDTLFAAAVKSHCEQSLPPALFDPAPNVPLRERLLTIARAFYAMVTAPEAIAGHRMLCTPQLANTPLSQLFWDAGPRRVQEGMAALLRRRIEAGELDIGDVPRAASQFFTLLKGEPHARMVFGCCGAGVDDADADAHVAASVDLFLRAYGTRHEATPPARRQSR</sequence>
<dbReference type="RefSeq" id="WP_386671194.1">
    <property type="nucleotide sequence ID" value="NZ_JBHLTG010000004.1"/>
</dbReference>
<dbReference type="EMBL" id="JBHLTG010000004">
    <property type="protein sequence ID" value="MFC0679958.1"/>
    <property type="molecule type" value="Genomic_DNA"/>
</dbReference>
<evidence type="ECO:0000313" key="5">
    <source>
        <dbReference type="Proteomes" id="UP001589896"/>
    </source>
</evidence>
<gene>
    <name evidence="4" type="ORF">ACFFGH_19145</name>
</gene>
<proteinExistence type="predicted"/>
<feature type="DNA-binding region" description="H-T-H motif" evidence="2">
    <location>
        <begin position="44"/>
        <end position="63"/>
    </location>
</feature>
<dbReference type="SUPFAM" id="SSF48498">
    <property type="entry name" value="Tetracyclin repressor-like, C-terminal domain"/>
    <property type="match status" value="1"/>
</dbReference>
<evidence type="ECO:0000256" key="1">
    <source>
        <dbReference type="ARBA" id="ARBA00023125"/>
    </source>
</evidence>
<dbReference type="Pfam" id="PF00440">
    <property type="entry name" value="TetR_N"/>
    <property type="match status" value="1"/>
</dbReference>
<dbReference type="PANTHER" id="PTHR30055">
    <property type="entry name" value="HTH-TYPE TRANSCRIPTIONAL REGULATOR RUTR"/>
    <property type="match status" value="1"/>
</dbReference>
<dbReference type="InterPro" id="IPR036271">
    <property type="entry name" value="Tet_transcr_reg_TetR-rel_C_sf"/>
</dbReference>
<protein>
    <submittedName>
        <fullName evidence="4">TetR/AcrR family transcriptional regulator</fullName>
    </submittedName>
</protein>
<organism evidence="4 5">
    <name type="scientific">Lysobacter korlensis</name>
    <dbReference type="NCBI Taxonomy" id="553636"/>
    <lineage>
        <taxon>Bacteria</taxon>
        <taxon>Pseudomonadati</taxon>
        <taxon>Pseudomonadota</taxon>
        <taxon>Gammaproteobacteria</taxon>
        <taxon>Lysobacterales</taxon>
        <taxon>Lysobacteraceae</taxon>
        <taxon>Lysobacter</taxon>
    </lineage>
</organism>
<keyword evidence="5" id="KW-1185">Reference proteome</keyword>
<dbReference type="Pfam" id="PF14246">
    <property type="entry name" value="TetR_C_7"/>
    <property type="match status" value="1"/>
</dbReference>
<dbReference type="PANTHER" id="PTHR30055:SF146">
    <property type="entry name" value="HTH-TYPE TRANSCRIPTIONAL DUAL REGULATOR CECR"/>
    <property type="match status" value="1"/>
</dbReference>
<evidence type="ECO:0000313" key="4">
    <source>
        <dbReference type="EMBL" id="MFC0679958.1"/>
    </source>
</evidence>
<comment type="caution">
    <text evidence="4">The sequence shown here is derived from an EMBL/GenBank/DDBJ whole genome shotgun (WGS) entry which is preliminary data.</text>
</comment>
<reference evidence="4 5" key="1">
    <citation type="submission" date="2024-09" db="EMBL/GenBank/DDBJ databases">
        <authorList>
            <person name="Sun Q."/>
            <person name="Mori K."/>
        </authorList>
    </citation>
    <scope>NUCLEOTIDE SEQUENCE [LARGE SCALE GENOMIC DNA]</scope>
    <source>
        <strain evidence="4 5">KCTC 23076</strain>
    </source>
</reference>
<dbReference type="Proteomes" id="UP001589896">
    <property type="component" value="Unassembled WGS sequence"/>
</dbReference>
<dbReference type="InterPro" id="IPR050109">
    <property type="entry name" value="HTH-type_TetR-like_transc_reg"/>
</dbReference>
<feature type="domain" description="HTH tetR-type" evidence="3">
    <location>
        <begin position="21"/>
        <end position="81"/>
    </location>
</feature>
<evidence type="ECO:0000256" key="2">
    <source>
        <dbReference type="PROSITE-ProRule" id="PRU00335"/>
    </source>
</evidence>
<dbReference type="InterPro" id="IPR001647">
    <property type="entry name" value="HTH_TetR"/>
</dbReference>
<accession>A0ABV6RVL2</accession>
<dbReference type="Gene3D" id="1.10.10.60">
    <property type="entry name" value="Homeodomain-like"/>
    <property type="match status" value="1"/>
</dbReference>
<dbReference type="InterPro" id="IPR039536">
    <property type="entry name" value="TetR_C_Proteobacteria"/>
</dbReference>
<dbReference type="PROSITE" id="PS50977">
    <property type="entry name" value="HTH_TETR_2"/>
    <property type="match status" value="1"/>
</dbReference>